<dbReference type="STRING" id="69332.A0A388KB07"/>
<evidence type="ECO:0000256" key="1">
    <source>
        <dbReference type="ARBA" id="ARBA00006227"/>
    </source>
</evidence>
<comment type="caution">
    <text evidence="8">The sequence shown here is derived from an EMBL/GenBank/DDBJ whole genome shotgun (WGS) entry which is preliminary data.</text>
</comment>
<protein>
    <recommendedName>
        <fullName evidence="4">Large ribosomal subunit protein uL13c</fullName>
    </recommendedName>
    <alternativeName>
        <fullName evidence="5">50S ribosomal protein L13, chloroplastic</fullName>
    </alternativeName>
    <alternativeName>
        <fullName evidence="6">CL13</fullName>
    </alternativeName>
</protein>
<dbReference type="Proteomes" id="UP000265515">
    <property type="component" value="Unassembled WGS sequence"/>
</dbReference>
<accession>A0A388KB07</accession>
<keyword evidence="9" id="KW-1185">Reference proteome</keyword>
<dbReference type="CDD" id="cd00392">
    <property type="entry name" value="Ribosomal_L13"/>
    <property type="match status" value="1"/>
</dbReference>
<dbReference type="PANTHER" id="PTHR11545">
    <property type="entry name" value="RIBOSOMAL PROTEIN L13"/>
    <property type="match status" value="1"/>
</dbReference>
<dbReference type="Pfam" id="PF00572">
    <property type="entry name" value="Ribosomal_L13"/>
    <property type="match status" value="1"/>
</dbReference>
<dbReference type="GO" id="GO:0006412">
    <property type="term" value="P:translation"/>
    <property type="evidence" value="ECO:0007669"/>
    <property type="project" value="InterPro"/>
</dbReference>
<proteinExistence type="inferred from homology"/>
<dbReference type="Gramene" id="GBG67245">
    <property type="protein sequence ID" value="GBG67245"/>
    <property type="gene ID" value="CBR_g88534"/>
</dbReference>
<dbReference type="InterPro" id="IPR005823">
    <property type="entry name" value="Ribosomal_uL13_bac-type"/>
</dbReference>
<reference evidence="8 9" key="1">
    <citation type="journal article" date="2018" name="Cell">
        <title>The Chara Genome: Secondary Complexity and Implications for Plant Terrestrialization.</title>
        <authorList>
            <person name="Nishiyama T."/>
            <person name="Sakayama H."/>
            <person name="Vries J.D."/>
            <person name="Buschmann H."/>
            <person name="Saint-Marcoux D."/>
            <person name="Ullrich K.K."/>
            <person name="Haas F.B."/>
            <person name="Vanderstraeten L."/>
            <person name="Becker D."/>
            <person name="Lang D."/>
            <person name="Vosolsobe S."/>
            <person name="Rombauts S."/>
            <person name="Wilhelmsson P.K.I."/>
            <person name="Janitza P."/>
            <person name="Kern R."/>
            <person name="Heyl A."/>
            <person name="Rumpler F."/>
            <person name="Villalobos L.I.A.C."/>
            <person name="Clay J.M."/>
            <person name="Skokan R."/>
            <person name="Toyoda A."/>
            <person name="Suzuki Y."/>
            <person name="Kagoshima H."/>
            <person name="Schijlen E."/>
            <person name="Tajeshwar N."/>
            <person name="Catarino B."/>
            <person name="Hetherington A.J."/>
            <person name="Saltykova A."/>
            <person name="Bonnot C."/>
            <person name="Breuninger H."/>
            <person name="Symeonidi A."/>
            <person name="Radhakrishnan G.V."/>
            <person name="Van Nieuwerburgh F."/>
            <person name="Deforce D."/>
            <person name="Chang C."/>
            <person name="Karol K.G."/>
            <person name="Hedrich R."/>
            <person name="Ulvskov P."/>
            <person name="Glockner G."/>
            <person name="Delwiche C.F."/>
            <person name="Petrasek J."/>
            <person name="Van de Peer Y."/>
            <person name="Friml J."/>
            <person name="Beilby M."/>
            <person name="Dolan L."/>
            <person name="Kohara Y."/>
            <person name="Sugano S."/>
            <person name="Fujiyama A."/>
            <person name="Delaux P.-M."/>
            <person name="Quint M."/>
            <person name="TheiBen G."/>
            <person name="Hagemann M."/>
            <person name="Harholt J."/>
            <person name="Dunand C."/>
            <person name="Zachgo S."/>
            <person name="Langdale J."/>
            <person name="Maumus F."/>
            <person name="Straeten D.V.D."/>
            <person name="Gould S.B."/>
            <person name="Rensing S.A."/>
        </authorList>
    </citation>
    <scope>NUCLEOTIDE SEQUENCE [LARGE SCALE GENOMIC DNA]</scope>
    <source>
        <strain evidence="8 9">S276</strain>
    </source>
</reference>
<dbReference type="GO" id="GO:0003735">
    <property type="term" value="F:structural constituent of ribosome"/>
    <property type="evidence" value="ECO:0007669"/>
    <property type="project" value="InterPro"/>
</dbReference>
<name>A0A388KB07_CHABU</name>
<evidence type="ECO:0000256" key="2">
    <source>
        <dbReference type="ARBA" id="ARBA00022980"/>
    </source>
</evidence>
<dbReference type="InterPro" id="IPR036899">
    <property type="entry name" value="Ribosomal_uL13_sf"/>
</dbReference>
<evidence type="ECO:0000313" key="9">
    <source>
        <dbReference type="Proteomes" id="UP000265515"/>
    </source>
</evidence>
<evidence type="ECO:0000256" key="7">
    <source>
        <dbReference type="RuleBase" id="RU003877"/>
    </source>
</evidence>
<dbReference type="GO" id="GO:0022625">
    <property type="term" value="C:cytosolic large ribosomal subunit"/>
    <property type="evidence" value="ECO:0007669"/>
    <property type="project" value="TreeGrafter"/>
</dbReference>
<dbReference type="NCBIfam" id="TIGR01066">
    <property type="entry name" value="rplM_bact"/>
    <property type="match status" value="1"/>
</dbReference>
<dbReference type="OMA" id="QIRCEEV"/>
<keyword evidence="2 7" id="KW-0689">Ribosomal protein</keyword>
<dbReference type="FunFam" id="3.90.1180.10:FF:000001">
    <property type="entry name" value="50S ribosomal protein L13"/>
    <property type="match status" value="1"/>
</dbReference>
<organism evidence="8 9">
    <name type="scientific">Chara braunii</name>
    <name type="common">Braun's stonewort</name>
    <dbReference type="NCBI Taxonomy" id="69332"/>
    <lineage>
        <taxon>Eukaryota</taxon>
        <taxon>Viridiplantae</taxon>
        <taxon>Streptophyta</taxon>
        <taxon>Charophyceae</taxon>
        <taxon>Charales</taxon>
        <taxon>Characeae</taxon>
        <taxon>Chara</taxon>
    </lineage>
</organism>
<evidence type="ECO:0000256" key="3">
    <source>
        <dbReference type="ARBA" id="ARBA00023274"/>
    </source>
</evidence>
<dbReference type="GO" id="GO:0017148">
    <property type="term" value="P:negative regulation of translation"/>
    <property type="evidence" value="ECO:0007669"/>
    <property type="project" value="TreeGrafter"/>
</dbReference>
<dbReference type="PROSITE" id="PS00783">
    <property type="entry name" value="RIBOSOMAL_L13"/>
    <property type="match status" value="1"/>
</dbReference>
<evidence type="ECO:0000256" key="6">
    <source>
        <dbReference type="ARBA" id="ARBA00082726"/>
    </source>
</evidence>
<gene>
    <name evidence="8" type="ORF">CBR_g88534</name>
</gene>
<evidence type="ECO:0000313" key="8">
    <source>
        <dbReference type="EMBL" id="GBG67245.1"/>
    </source>
</evidence>
<comment type="similarity">
    <text evidence="1 7">Belongs to the universal ribosomal protein uL13 family.</text>
</comment>
<keyword evidence="3 7" id="KW-0687">Ribonucleoprotein</keyword>
<dbReference type="GO" id="GO:0003729">
    <property type="term" value="F:mRNA binding"/>
    <property type="evidence" value="ECO:0007669"/>
    <property type="project" value="EnsemblPlants"/>
</dbReference>
<evidence type="ECO:0000256" key="5">
    <source>
        <dbReference type="ARBA" id="ARBA00077140"/>
    </source>
</evidence>
<sequence length="273" mass="29853">MTAAMAMSSSLSSLRISAGASAVASTCSSPQTASGGNADNAAALANPSPRCNLSSSLSCCKGSVFAGKRKGLEAGIVRAERRVQVQGLSVRCQGRFIPAEWRHLYEGVEKLGPDVWNNTYYPKAEEHINKEKKWFVVDASDMVLGRLASNIAVCIRGKNLPTYTPSIDMGAYVVVVNAEKVKVTGRKNLQKIYRRHSGRPGGMKEETFQALQQRLPERIIEHAVRGMLPKGRLGRRLFTHLKVYKGAEHPHEAQQPQPLKITDKKCLAIASKQ</sequence>
<dbReference type="InterPro" id="IPR023563">
    <property type="entry name" value="Ribosomal_uL13_CS"/>
</dbReference>
<dbReference type="SUPFAM" id="SSF52161">
    <property type="entry name" value="Ribosomal protein L13"/>
    <property type="match status" value="1"/>
</dbReference>
<dbReference type="InterPro" id="IPR005822">
    <property type="entry name" value="Ribosomal_uL13"/>
</dbReference>
<dbReference type="EMBL" id="BFEA01000085">
    <property type="protein sequence ID" value="GBG67245.1"/>
    <property type="molecule type" value="Genomic_DNA"/>
</dbReference>
<dbReference type="AlphaFoldDB" id="A0A388KB07"/>
<dbReference type="HAMAP" id="MF_01366">
    <property type="entry name" value="Ribosomal_uL13"/>
    <property type="match status" value="1"/>
</dbReference>
<dbReference type="Gene3D" id="3.90.1180.10">
    <property type="entry name" value="Ribosomal protein L13"/>
    <property type="match status" value="1"/>
</dbReference>
<dbReference type="PANTHER" id="PTHR11545:SF2">
    <property type="entry name" value="LARGE RIBOSOMAL SUBUNIT PROTEIN UL13M"/>
    <property type="match status" value="1"/>
</dbReference>
<dbReference type="OrthoDB" id="274622at2759"/>
<evidence type="ECO:0000256" key="4">
    <source>
        <dbReference type="ARBA" id="ARBA00068945"/>
    </source>
</evidence>